<gene>
    <name evidence="2" type="ORF">AZE42_11486</name>
</gene>
<evidence type="ECO:0000313" key="3">
    <source>
        <dbReference type="Proteomes" id="UP000183567"/>
    </source>
</evidence>
<dbReference type="OrthoDB" id="2675584at2759"/>
<keyword evidence="3" id="KW-1185">Reference proteome</keyword>
<sequence length="178" mass="18870">MSDVRSAEGAMAAGNWPTLFYEDGVYEPTTEKTKGLFKNHIILQSHSSPTNCTFSSPQAAPPSRHCTSPLPDLTDEDVLMPARPLPTTDKTTPAPPTAKKGGAAPQGHPMQAASSQGIVGLPIFARSSRTMYGIVRPSKASSGLGTLADHDECAIIQHSPTTSLLPKATLHGEPQEHY</sequence>
<comment type="caution">
    <text evidence="2">The sequence shown here is derived from an EMBL/GenBank/DDBJ whole genome shotgun (WGS) entry which is preliminary data.</text>
</comment>
<feature type="compositionally biased region" description="Low complexity" evidence="1">
    <location>
        <begin position="86"/>
        <end position="105"/>
    </location>
</feature>
<dbReference type="AlphaFoldDB" id="A0A1J8Q9I7"/>
<feature type="region of interest" description="Disordered" evidence="1">
    <location>
        <begin position="52"/>
        <end position="113"/>
    </location>
</feature>
<evidence type="ECO:0000313" key="2">
    <source>
        <dbReference type="EMBL" id="OJA09944.1"/>
    </source>
</evidence>
<dbReference type="EMBL" id="LVVM01005704">
    <property type="protein sequence ID" value="OJA09944.1"/>
    <property type="molecule type" value="Genomic_DNA"/>
</dbReference>
<proteinExistence type="predicted"/>
<reference evidence="2 3" key="1">
    <citation type="submission" date="2016-03" db="EMBL/GenBank/DDBJ databases">
        <title>Comparative genomics of the ectomycorrhizal sister species Rhizopogon vinicolor and Rhizopogon vesiculosus (Basidiomycota: Boletales) reveals a divergence of the mating type B locus.</title>
        <authorList>
            <person name="Mujic A.B."/>
            <person name="Kuo A."/>
            <person name="Tritt A."/>
            <person name="Lipzen A."/>
            <person name="Chen C."/>
            <person name="Johnson J."/>
            <person name="Sharma A."/>
            <person name="Barry K."/>
            <person name="Grigoriev I.V."/>
            <person name="Spatafora J.W."/>
        </authorList>
    </citation>
    <scope>NUCLEOTIDE SEQUENCE [LARGE SCALE GENOMIC DNA]</scope>
    <source>
        <strain evidence="2 3">AM-OR11-056</strain>
    </source>
</reference>
<accession>A0A1J8Q9I7</accession>
<name>A0A1J8Q9I7_9AGAM</name>
<evidence type="ECO:0000256" key="1">
    <source>
        <dbReference type="SAM" id="MobiDB-lite"/>
    </source>
</evidence>
<dbReference type="Proteomes" id="UP000183567">
    <property type="component" value="Unassembled WGS sequence"/>
</dbReference>
<organism evidence="2 3">
    <name type="scientific">Rhizopogon vesiculosus</name>
    <dbReference type="NCBI Taxonomy" id="180088"/>
    <lineage>
        <taxon>Eukaryota</taxon>
        <taxon>Fungi</taxon>
        <taxon>Dikarya</taxon>
        <taxon>Basidiomycota</taxon>
        <taxon>Agaricomycotina</taxon>
        <taxon>Agaricomycetes</taxon>
        <taxon>Agaricomycetidae</taxon>
        <taxon>Boletales</taxon>
        <taxon>Suillineae</taxon>
        <taxon>Rhizopogonaceae</taxon>
        <taxon>Rhizopogon</taxon>
    </lineage>
</organism>
<protein>
    <submittedName>
        <fullName evidence="2">Uncharacterized protein</fullName>
    </submittedName>
</protein>